<name>A0A9D6V6C2_9BACT</name>
<dbReference type="EMBL" id="JACRDE010000492">
    <property type="protein sequence ID" value="MBI5251523.1"/>
    <property type="molecule type" value="Genomic_DNA"/>
</dbReference>
<dbReference type="AlphaFoldDB" id="A0A9D6V6C2"/>
<protein>
    <submittedName>
        <fullName evidence="1">Uncharacterized protein</fullName>
    </submittedName>
</protein>
<comment type="caution">
    <text evidence="1">The sequence shown here is derived from an EMBL/GenBank/DDBJ whole genome shotgun (WGS) entry which is preliminary data.</text>
</comment>
<dbReference type="Proteomes" id="UP000807825">
    <property type="component" value="Unassembled WGS sequence"/>
</dbReference>
<proteinExistence type="predicted"/>
<organism evidence="1 2">
    <name type="scientific">Desulfomonile tiedjei</name>
    <dbReference type="NCBI Taxonomy" id="2358"/>
    <lineage>
        <taxon>Bacteria</taxon>
        <taxon>Pseudomonadati</taxon>
        <taxon>Thermodesulfobacteriota</taxon>
        <taxon>Desulfomonilia</taxon>
        <taxon>Desulfomonilales</taxon>
        <taxon>Desulfomonilaceae</taxon>
        <taxon>Desulfomonile</taxon>
    </lineage>
</organism>
<sequence length="133" mass="15203">MRMTKGPVDYEADQVYQEYKEGSKRVRQVLFYSCIRRDFFPILFEEAWAIDPALVKSMAKTVPANEIGPLLLSANGGRPPKIIEIAEKQPQLEFDLKEVNGFFKSLPLAKRKSAVKFLRDYTESEAAMDLNPD</sequence>
<evidence type="ECO:0000313" key="1">
    <source>
        <dbReference type="EMBL" id="MBI5251523.1"/>
    </source>
</evidence>
<reference evidence="1" key="1">
    <citation type="submission" date="2020-07" db="EMBL/GenBank/DDBJ databases">
        <title>Huge and variable diversity of episymbiotic CPR bacteria and DPANN archaea in groundwater ecosystems.</title>
        <authorList>
            <person name="He C.Y."/>
            <person name="Keren R."/>
            <person name="Whittaker M."/>
            <person name="Farag I.F."/>
            <person name="Doudna J."/>
            <person name="Cate J.H.D."/>
            <person name="Banfield J.F."/>
        </authorList>
    </citation>
    <scope>NUCLEOTIDE SEQUENCE</scope>
    <source>
        <strain evidence="1">NC_groundwater_1664_Pr3_B-0.1um_52_9</strain>
    </source>
</reference>
<gene>
    <name evidence="1" type="ORF">HY912_18695</name>
</gene>
<evidence type="ECO:0000313" key="2">
    <source>
        <dbReference type="Proteomes" id="UP000807825"/>
    </source>
</evidence>
<accession>A0A9D6V6C2</accession>